<dbReference type="GO" id="GO:0004622">
    <property type="term" value="F:phosphatidylcholine lysophospholipase activity"/>
    <property type="evidence" value="ECO:0007669"/>
    <property type="project" value="TreeGrafter"/>
</dbReference>
<dbReference type="InterPro" id="IPR051532">
    <property type="entry name" value="Ester_Hydrolysis_Enzymes"/>
</dbReference>
<dbReference type="Proteomes" id="UP000605259">
    <property type="component" value="Unassembled WGS sequence"/>
</dbReference>
<evidence type="ECO:0000313" key="3">
    <source>
        <dbReference type="Proteomes" id="UP000605259"/>
    </source>
</evidence>
<reference evidence="2" key="2">
    <citation type="submission" date="2020-09" db="EMBL/GenBank/DDBJ databases">
        <authorList>
            <person name="Sun Q."/>
            <person name="Zhou Y."/>
        </authorList>
    </citation>
    <scope>NUCLEOTIDE SEQUENCE</scope>
    <source>
        <strain evidence="2">CGMCC 1.12698</strain>
    </source>
</reference>
<keyword evidence="3" id="KW-1185">Reference proteome</keyword>
<evidence type="ECO:0000259" key="1">
    <source>
        <dbReference type="Pfam" id="PF13472"/>
    </source>
</evidence>
<dbReference type="Gene3D" id="3.40.50.1110">
    <property type="entry name" value="SGNH hydrolase"/>
    <property type="match status" value="1"/>
</dbReference>
<comment type="caution">
    <text evidence="2">The sequence shown here is derived from an EMBL/GenBank/DDBJ whole genome shotgun (WGS) entry which is preliminary data.</text>
</comment>
<dbReference type="PANTHER" id="PTHR30383">
    <property type="entry name" value="THIOESTERASE 1/PROTEASE 1/LYSOPHOSPHOLIPASE L1"/>
    <property type="match status" value="1"/>
</dbReference>
<accession>A0A917AHU6</accession>
<feature type="domain" description="SGNH hydrolase-type esterase" evidence="1">
    <location>
        <begin position="59"/>
        <end position="248"/>
    </location>
</feature>
<dbReference type="EMBL" id="BMFK01000001">
    <property type="protein sequence ID" value="GGE54207.1"/>
    <property type="molecule type" value="Genomic_DNA"/>
</dbReference>
<dbReference type="Pfam" id="PF13472">
    <property type="entry name" value="Lipase_GDSL_2"/>
    <property type="match status" value="1"/>
</dbReference>
<evidence type="ECO:0000313" key="2">
    <source>
        <dbReference type="EMBL" id="GGE54207.1"/>
    </source>
</evidence>
<dbReference type="InterPro" id="IPR013830">
    <property type="entry name" value="SGNH_hydro"/>
</dbReference>
<sequence length="265" mass="29725">MKKFFTILLLFVALLGGAGYYAYKHFFPSVEKLEKEIIPEELATPWLETLPNAPLNHLVLGDSVAYGTGSQQKGFVSMATNTLNKEHQKQFKLENLAMNGMTSNQLLKSVQKPKTRQKIQKASLITISIGGNDILKLDRSLGIMEGMNVLKQTRENYVSNLEQILEIIRQENEDAVIVLSELYNPIQLDNNLASIADSFIGDWNDELFNLSVKYGPATVMETSKLLTADTRKSWAFDEVHPNDKGYKLLADEMVSGLVALQVEKK</sequence>
<dbReference type="AlphaFoldDB" id="A0A917AHU6"/>
<reference evidence="2" key="1">
    <citation type="journal article" date="2014" name="Int. J. Syst. Evol. Microbiol.">
        <title>Complete genome sequence of Corynebacterium casei LMG S-19264T (=DSM 44701T), isolated from a smear-ripened cheese.</title>
        <authorList>
            <consortium name="US DOE Joint Genome Institute (JGI-PGF)"/>
            <person name="Walter F."/>
            <person name="Albersmeier A."/>
            <person name="Kalinowski J."/>
            <person name="Ruckert C."/>
        </authorList>
    </citation>
    <scope>NUCLEOTIDE SEQUENCE</scope>
    <source>
        <strain evidence="2">CGMCC 1.12698</strain>
    </source>
</reference>
<organism evidence="2 3">
    <name type="scientific">Priestia taiwanensis</name>
    <dbReference type="NCBI Taxonomy" id="1347902"/>
    <lineage>
        <taxon>Bacteria</taxon>
        <taxon>Bacillati</taxon>
        <taxon>Bacillota</taxon>
        <taxon>Bacilli</taxon>
        <taxon>Bacillales</taxon>
        <taxon>Bacillaceae</taxon>
        <taxon>Priestia</taxon>
    </lineage>
</organism>
<dbReference type="InterPro" id="IPR036514">
    <property type="entry name" value="SGNH_hydro_sf"/>
</dbReference>
<gene>
    <name evidence="2" type="ORF">GCM10007140_00680</name>
</gene>
<protein>
    <submittedName>
        <fullName evidence="2">Lipase/acylhydrolase</fullName>
    </submittedName>
</protein>
<proteinExistence type="predicted"/>
<dbReference type="RefSeq" id="WP_188386478.1">
    <property type="nucleotide sequence ID" value="NZ_BMFK01000001.1"/>
</dbReference>
<dbReference type="PANTHER" id="PTHR30383:SF27">
    <property type="entry name" value="SPORE GERMINATION LIPASE LIPC"/>
    <property type="match status" value="1"/>
</dbReference>
<dbReference type="SUPFAM" id="SSF52266">
    <property type="entry name" value="SGNH hydrolase"/>
    <property type="match status" value="1"/>
</dbReference>
<name>A0A917AHU6_9BACI</name>